<feature type="domain" description="DUF3533" evidence="8">
    <location>
        <begin position="42"/>
        <end position="402"/>
    </location>
</feature>
<feature type="transmembrane region" description="Helical" evidence="7">
    <location>
        <begin position="319"/>
        <end position="343"/>
    </location>
</feature>
<name>A0A2N3VLC5_9NOCA</name>
<keyword evidence="6 7" id="KW-0472">Membrane</keyword>
<protein>
    <submittedName>
        <fullName evidence="9">YhgE/Pip-like protein</fullName>
    </submittedName>
</protein>
<keyword evidence="5 7" id="KW-1133">Transmembrane helix</keyword>
<keyword evidence="10" id="KW-1185">Reference proteome</keyword>
<evidence type="ECO:0000256" key="2">
    <source>
        <dbReference type="ARBA" id="ARBA00007783"/>
    </source>
</evidence>
<evidence type="ECO:0000256" key="5">
    <source>
        <dbReference type="ARBA" id="ARBA00022989"/>
    </source>
</evidence>
<evidence type="ECO:0000256" key="6">
    <source>
        <dbReference type="ARBA" id="ARBA00023136"/>
    </source>
</evidence>
<reference evidence="9 10" key="1">
    <citation type="submission" date="2017-12" db="EMBL/GenBank/DDBJ databases">
        <title>Sequencing the genomes of 1000 Actinobacteria strains.</title>
        <authorList>
            <person name="Klenk H.-P."/>
        </authorList>
    </citation>
    <scope>NUCLEOTIDE SEQUENCE [LARGE SCALE GENOMIC DNA]</scope>
    <source>
        <strain evidence="9 10">DSM 44489</strain>
    </source>
</reference>
<dbReference type="EMBL" id="PJMW01000002">
    <property type="protein sequence ID" value="PKV82431.1"/>
    <property type="molecule type" value="Genomic_DNA"/>
</dbReference>
<sequence length="447" mass="47261">MFALTTLLSLTTLAKAMTDNTAPTRTPRSMPIREWLAPITLVTILAALLGTMYLGYTTDPEKHLHDFPIALVNQDVGDTVSGTPTNVGAQITSALRENIPADKIDLRPLGINEAQQQLQNGEVYGAIVIPGDFTKRVAILGAASIVPGQVEQPIISVLTNPRAGTLAAQIMNTVADQAMTQVNSTVGNQLAEQVRAAAGTTPLSGAAQLQLTEPIDVVVTAYHPLPEGTGQGLAAFFYTLVLLIVGFSGAMMINSLVDASLGYIPAEYGPWHKTTNPAPISRWRTLLVKWGIAAISAPLASGVFLGVGTLLDMAIERPLMLFLYGTLAIAAIAVTALSVMAAFGTAGLMINLIVFVVLGIPSSSGTIPLEATPRWIADMATFEPMHQIYLAVRAILFFDGHLEAGMAQGLWMTCAGLAIGLLVGAVATNTYDLRGMWRLGIEHAPAR</sequence>
<dbReference type="InterPro" id="IPR022703">
    <property type="entry name" value="DUF3533"/>
</dbReference>
<accession>A0A2N3VLC5</accession>
<evidence type="ECO:0000313" key="9">
    <source>
        <dbReference type="EMBL" id="PKV82431.1"/>
    </source>
</evidence>
<feature type="transmembrane region" description="Helical" evidence="7">
    <location>
        <begin position="287"/>
        <end position="307"/>
    </location>
</feature>
<evidence type="ECO:0000313" key="10">
    <source>
        <dbReference type="Proteomes" id="UP000233766"/>
    </source>
</evidence>
<feature type="transmembrane region" description="Helical" evidence="7">
    <location>
        <begin position="233"/>
        <end position="253"/>
    </location>
</feature>
<evidence type="ECO:0000256" key="4">
    <source>
        <dbReference type="ARBA" id="ARBA00022692"/>
    </source>
</evidence>
<dbReference type="Proteomes" id="UP000233766">
    <property type="component" value="Unassembled WGS sequence"/>
</dbReference>
<evidence type="ECO:0000259" key="8">
    <source>
        <dbReference type="Pfam" id="PF12051"/>
    </source>
</evidence>
<evidence type="ECO:0000256" key="1">
    <source>
        <dbReference type="ARBA" id="ARBA00004651"/>
    </source>
</evidence>
<proteinExistence type="inferred from homology"/>
<evidence type="ECO:0000256" key="7">
    <source>
        <dbReference type="SAM" id="Phobius"/>
    </source>
</evidence>
<dbReference type="PANTHER" id="PTHR43077">
    <property type="entry name" value="TRANSPORT PERMEASE YVFS-RELATED"/>
    <property type="match status" value="1"/>
</dbReference>
<dbReference type="Pfam" id="PF12051">
    <property type="entry name" value="DUF3533"/>
    <property type="match status" value="1"/>
</dbReference>
<feature type="transmembrane region" description="Helical" evidence="7">
    <location>
        <begin position="349"/>
        <end position="369"/>
    </location>
</feature>
<keyword evidence="3" id="KW-1003">Cell membrane</keyword>
<dbReference type="Gene3D" id="3.40.1710.10">
    <property type="entry name" value="abc type-2 transporter like domain"/>
    <property type="match status" value="1"/>
</dbReference>
<feature type="transmembrane region" description="Helical" evidence="7">
    <location>
        <begin position="410"/>
        <end position="431"/>
    </location>
</feature>
<evidence type="ECO:0000256" key="3">
    <source>
        <dbReference type="ARBA" id="ARBA00022475"/>
    </source>
</evidence>
<dbReference type="InterPro" id="IPR051328">
    <property type="entry name" value="T7SS_ABC-Transporter"/>
</dbReference>
<comment type="subcellular location">
    <subcellularLocation>
        <location evidence="1">Cell membrane</location>
        <topology evidence="1">Multi-pass membrane protein</topology>
    </subcellularLocation>
</comment>
<gene>
    <name evidence="9" type="ORF">ATK86_6920</name>
</gene>
<dbReference type="GO" id="GO:0005886">
    <property type="term" value="C:plasma membrane"/>
    <property type="evidence" value="ECO:0007669"/>
    <property type="project" value="UniProtKB-SubCell"/>
</dbReference>
<organism evidence="9 10">
    <name type="scientific">Nocardia fluminea</name>
    <dbReference type="NCBI Taxonomy" id="134984"/>
    <lineage>
        <taxon>Bacteria</taxon>
        <taxon>Bacillati</taxon>
        <taxon>Actinomycetota</taxon>
        <taxon>Actinomycetes</taxon>
        <taxon>Mycobacteriales</taxon>
        <taxon>Nocardiaceae</taxon>
        <taxon>Nocardia</taxon>
    </lineage>
</organism>
<dbReference type="PANTHER" id="PTHR43077:SF8">
    <property type="entry name" value="DOXORUBICIN RESISTANCE ABC TRANSPORTER PERMEASE PROTEIN DRRB"/>
    <property type="match status" value="1"/>
</dbReference>
<comment type="caution">
    <text evidence="9">The sequence shown here is derived from an EMBL/GenBank/DDBJ whole genome shotgun (WGS) entry which is preliminary data.</text>
</comment>
<keyword evidence="4 7" id="KW-0812">Transmembrane</keyword>
<dbReference type="AlphaFoldDB" id="A0A2N3VLC5"/>
<feature type="transmembrane region" description="Helical" evidence="7">
    <location>
        <begin position="34"/>
        <end position="56"/>
    </location>
</feature>
<comment type="similarity">
    <text evidence="2">Belongs to the ABC-2 integral membrane protein family.</text>
</comment>